<sequence length="417" mass="45609">MSINEAQGQSLYVALSRSTSKGGVKILFPDDNDTCTTKNIVYPEIVIPTVIALSSFSRFLDTTSILDTSITSIWEEKEMKKFVNGKEVVEEKKWKYFELSDYKYINFIELKEAVSEIARGLVEIGVTSDDVFNIFSQTSGNRQLMANACGSISTTIATAIFTNAGLLSALYKVLANKPSIIFVVYDGEPSDHLVSDINAVRKSIKVSSIDHLRELGKSKPTKPLKARLPKPETMASSISAIYTRLGHHLTYVDTYLAYPPLTHVLEYIVELIMLFVGMTSGYGRVNTLTDASVRQGKGDLAAFQPSIMVGVPLVWETIRKGIVAKVNGGGSVRRSVFNGAMSLNKNSIPMLSQVADSIVLKSVWSATGGRLRITLPDGAALSHETQKFLDTALAMILQGNVLSIPFRPVSIAPLCFH</sequence>
<keyword evidence="4" id="KW-0067">ATP-binding</keyword>
<proteinExistence type="inferred from homology"/>
<name>A0A9W9DR27_9AGAR</name>
<dbReference type="Pfam" id="PF00501">
    <property type="entry name" value="AMP-binding"/>
    <property type="match status" value="1"/>
</dbReference>
<keyword evidence="2" id="KW-0436">Ligase</keyword>
<evidence type="ECO:0000259" key="5">
    <source>
        <dbReference type="Pfam" id="PF00501"/>
    </source>
</evidence>
<dbReference type="GO" id="GO:0005886">
    <property type="term" value="C:plasma membrane"/>
    <property type="evidence" value="ECO:0007669"/>
    <property type="project" value="TreeGrafter"/>
</dbReference>
<dbReference type="PANTHER" id="PTHR43272:SF83">
    <property type="entry name" value="ACYL-COA SYNTHETASE LONG-CHAIN, ISOFORM J"/>
    <property type="match status" value="1"/>
</dbReference>
<comment type="similarity">
    <text evidence="1">Belongs to the ATP-dependent AMP-binding enzyme family.</text>
</comment>
<evidence type="ECO:0000256" key="3">
    <source>
        <dbReference type="ARBA" id="ARBA00022741"/>
    </source>
</evidence>
<evidence type="ECO:0000256" key="4">
    <source>
        <dbReference type="ARBA" id="ARBA00022840"/>
    </source>
</evidence>
<dbReference type="InterPro" id="IPR000873">
    <property type="entry name" value="AMP-dep_synth/lig_dom"/>
</dbReference>
<gene>
    <name evidence="6" type="ORF">J3R30DRAFT_3699842</name>
</gene>
<dbReference type="GO" id="GO:0005783">
    <property type="term" value="C:endoplasmic reticulum"/>
    <property type="evidence" value="ECO:0007669"/>
    <property type="project" value="TreeGrafter"/>
</dbReference>
<dbReference type="OrthoDB" id="1700726at2759"/>
<dbReference type="Proteomes" id="UP001150266">
    <property type="component" value="Unassembled WGS sequence"/>
</dbReference>
<evidence type="ECO:0000256" key="2">
    <source>
        <dbReference type="ARBA" id="ARBA00022598"/>
    </source>
</evidence>
<dbReference type="GO" id="GO:0035336">
    <property type="term" value="P:long-chain fatty-acyl-CoA metabolic process"/>
    <property type="evidence" value="ECO:0007669"/>
    <property type="project" value="TreeGrafter"/>
</dbReference>
<dbReference type="EMBL" id="JAOTPV010000005">
    <property type="protein sequence ID" value="KAJ4482377.1"/>
    <property type="molecule type" value="Genomic_DNA"/>
</dbReference>
<keyword evidence="7" id="KW-1185">Reference proteome</keyword>
<comment type="caution">
    <text evidence="6">The sequence shown here is derived from an EMBL/GenBank/DDBJ whole genome shotgun (WGS) entry which is preliminary data.</text>
</comment>
<dbReference type="GO" id="GO:0005524">
    <property type="term" value="F:ATP binding"/>
    <property type="evidence" value="ECO:0007669"/>
    <property type="project" value="UniProtKB-KW"/>
</dbReference>
<dbReference type="SUPFAM" id="SSF56801">
    <property type="entry name" value="Acetyl-CoA synthetase-like"/>
    <property type="match status" value="1"/>
</dbReference>
<accession>A0A9W9DR27</accession>
<feature type="domain" description="AMP-dependent synthetase/ligase" evidence="5">
    <location>
        <begin position="244"/>
        <end position="395"/>
    </location>
</feature>
<organism evidence="6 7">
    <name type="scientific">Lentinula aciculospora</name>
    <dbReference type="NCBI Taxonomy" id="153920"/>
    <lineage>
        <taxon>Eukaryota</taxon>
        <taxon>Fungi</taxon>
        <taxon>Dikarya</taxon>
        <taxon>Basidiomycota</taxon>
        <taxon>Agaricomycotina</taxon>
        <taxon>Agaricomycetes</taxon>
        <taxon>Agaricomycetidae</taxon>
        <taxon>Agaricales</taxon>
        <taxon>Marasmiineae</taxon>
        <taxon>Omphalotaceae</taxon>
        <taxon>Lentinula</taxon>
    </lineage>
</organism>
<evidence type="ECO:0000313" key="6">
    <source>
        <dbReference type="EMBL" id="KAJ4482377.1"/>
    </source>
</evidence>
<dbReference type="PANTHER" id="PTHR43272">
    <property type="entry name" value="LONG-CHAIN-FATTY-ACID--COA LIGASE"/>
    <property type="match status" value="1"/>
</dbReference>
<protein>
    <recommendedName>
        <fullName evidence="5">AMP-dependent synthetase/ligase domain-containing protein</fullName>
    </recommendedName>
</protein>
<reference evidence="6" key="1">
    <citation type="submission" date="2022-08" db="EMBL/GenBank/DDBJ databases">
        <title>A Global Phylogenomic Analysis of the Shiitake Genus Lentinula.</title>
        <authorList>
            <consortium name="DOE Joint Genome Institute"/>
            <person name="Sierra-Patev S."/>
            <person name="Min B."/>
            <person name="Naranjo-Ortiz M."/>
            <person name="Looney B."/>
            <person name="Konkel Z."/>
            <person name="Slot J.C."/>
            <person name="Sakamoto Y."/>
            <person name="Steenwyk J.L."/>
            <person name="Rokas A."/>
            <person name="Carro J."/>
            <person name="Camarero S."/>
            <person name="Ferreira P."/>
            <person name="Molpeceres G."/>
            <person name="Ruiz-Duenas F.J."/>
            <person name="Serrano A."/>
            <person name="Henrissat B."/>
            <person name="Drula E."/>
            <person name="Hughes K.W."/>
            <person name="Mata J.L."/>
            <person name="Ishikawa N.K."/>
            <person name="Vargas-Isla R."/>
            <person name="Ushijima S."/>
            <person name="Smith C.A."/>
            <person name="Ahrendt S."/>
            <person name="Andreopoulos W."/>
            <person name="He G."/>
            <person name="Labutti K."/>
            <person name="Lipzen A."/>
            <person name="Ng V."/>
            <person name="Riley R."/>
            <person name="Sandor L."/>
            <person name="Barry K."/>
            <person name="Martinez A.T."/>
            <person name="Xiao Y."/>
            <person name="Gibbons J.G."/>
            <person name="Terashima K."/>
            <person name="Grigoriev I.V."/>
            <person name="Hibbett D.S."/>
        </authorList>
    </citation>
    <scope>NUCLEOTIDE SEQUENCE</scope>
    <source>
        <strain evidence="6">JLM2183</strain>
    </source>
</reference>
<dbReference type="AlphaFoldDB" id="A0A9W9DR27"/>
<dbReference type="Gene3D" id="3.40.50.12780">
    <property type="entry name" value="N-terminal domain of ligase-like"/>
    <property type="match status" value="1"/>
</dbReference>
<keyword evidence="3" id="KW-0547">Nucleotide-binding</keyword>
<dbReference type="GO" id="GO:0004467">
    <property type="term" value="F:long-chain fatty acid-CoA ligase activity"/>
    <property type="evidence" value="ECO:0007669"/>
    <property type="project" value="TreeGrafter"/>
</dbReference>
<evidence type="ECO:0000313" key="7">
    <source>
        <dbReference type="Proteomes" id="UP001150266"/>
    </source>
</evidence>
<dbReference type="InterPro" id="IPR042099">
    <property type="entry name" value="ANL_N_sf"/>
</dbReference>
<evidence type="ECO:0000256" key="1">
    <source>
        <dbReference type="ARBA" id="ARBA00006432"/>
    </source>
</evidence>
<dbReference type="GO" id="GO:0005811">
    <property type="term" value="C:lipid droplet"/>
    <property type="evidence" value="ECO:0007669"/>
    <property type="project" value="TreeGrafter"/>
</dbReference>